<dbReference type="InterPro" id="IPR019251">
    <property type="entry name" value="DUF2231_TM"/>
</dbReference>
<evidence type="ECO:0000256" key="2">
    <source>
        <dbReference type="SAM" id="Phobius"/>
    </source>
</evidence>
<reference evidence="5 6" key="1">
    <citation type="journal article" date="2014" name="Antonie Van Leeuwenhoek">
        <title>Hyphomonas beringensis sp. nov. and Hyphomonas chukchiensis sp. nov., isolated from surface seawater of the Bering Sea and Chukchi Sea.</title>
        <authorList>
            <person name="Li C."/>
            <person name="Lai Q."/>
            <person name="Li G."/>
            <person name="Dong C."/>
            <person name="Wang J."/>
            <person name="Liao Y."/>
            <person name="Shao Z."/>
        </authorList>
    </citation>
    <scope>NUCLEOTIDE SEQUENCE [LARGE SCALE GENOMIC DNA]</scope>
    <source>
        <strain evidence="5 6">SCH89</strain>
    </source>
</reference>
<dbReference type="Pfam" id="PF13474">
    <property type="entry name" value="SnoaL_3"/>
    <property type="match status" value="1"/>
</dbReference>
<evidence type="ECO:0000313" key="6">
    <source>
        <dbReference type="Proteomes" id="UP000024942"/>
    </source>
</evidence>
<dbReference type="Proteomes" id="UP000024942">
    <property type="component" value="Unassembled WGS sequence"/>
</dbReference>
<keyword evidence="6" id="KW-1185">Reference proteome</keyword>
<proteinExistence type="predicted"/>
<keyword evidence="2" id="KW-0472">Membrane</keyword>
<feature type="transmembrane region" description="Helical" evidence="2">
    <location>
        <begin position="12"/>
        <end position="30"/>
    </location>
</feature>
<dbReference type="SUPFAM" id="SSF54427">
    <property type="entry name" value="NTF2-like"/>
    <property type="match status" value="1"/>
</dbReference>
<dbReference type="eggNOG" id="COG4244">
    <property type="taxonomic scope" value="Bacteria"/>
</dbReference>
<feature type="transmembrane region" description="Helical" evidence="2">
    <location>
        <begin position="112"/>
        <end position="132"/>
    </location>
</feature>
<name>A0A059G290_9PROT</name>
<keyword evidence="2" id="KW-0812">Transmembrane</keyword>
<feature type="domain" description="DUF2231" evidence="3">
    <location>
        <begin position="8"/>
        <end position="145"/>
    </location>
</feature>
<dbReference type="STRING" id="1280953.HOC_19271"/>
<sequence>MNSLIEPNIHPILVHFAYALSITAVAAYLLSRFPPASRWRDTLAPAADWMLAFGALAIIATIIAGLQAYYTVDHDAPSHAAMTTHRNWAVPSGSAIILLAIWRWTNRGKAASAVFIAGLTAAALALTVTAWWGGTIVYSYGLGVKSLPTVTGDGHDHDHGGGTPTMPEDHDMSTMDAIGPEDDDHGAAGGMAGTTGHDNSDGHHAPAPAAHDAGDGHHDTESSVPAGIVPETPGTPAGVVDAFHSALKSGDSKTISGLTDPAVIIAEGGSVERSLEVYAGHHMPADMAYTAAVSFDLKDRQVLQSGDMATVISQSDATGTYEGKAIHMQTMETMVLQREGGTWKITHIHWSSSPVTDDHSH</sequence>
<evidence type="ECO:0000259" key="4">
    <source>
        <dbReference type="Pfam" id="PF13474"/>
    </source>
</evidence>
<evidence type="ECO:0000313" key="5">
    <source>
        <dbReference type="EMBL" id="KDA00690.1"/>
    </source>
</evidence>
<feature type="transmembrane region" description="Helical" evidence="2">
    <location>
        <begin position="88"/>
        <end position="105"/>
    </location>
</feature>
<dbReference type="PATRIC" id="fig|1280953.3.peg.3855"/>
<feature type="domain" description="SnoaL-like" evidence="4">
    <location>
        <begin position="239"/>
        <end position="353"/>
    </location>
</feature>
<feature type="region of interest" description="Disordered" evidence="1">
    <location>
        <begin position="152"/>
        <end position="234"/>
    </location>
</feature>
<dbReference type="AlphaFoldDB" id="A0A059G290"/>
<evidence type="ECO:0008006" key="7">
    <source>
        <dbReference type="Google" id="ProtNLM"/>
    </source>
</evidence>
<dbReference type="RefSeq" id="WP_035541599.1">
    <property type="nucleotide sequence ID" value="NZ_ARYL01000057.1"/>
</dbReference>
<dbReference type="Pfam" id="PF09990">
    <property type="entry name" value="DUF2231"/>
    <property type="match status" value="1"/>
</dbReference>
<evidence type="ECO:0000256" key="1">
    <source>
        <dbReference type="SAM" id="MobiDB-lite"/>
    </source>
</evidence>
<accession>A0A059G290</accession>
<dbReference type="InterPro" id="IPR037401">
    <property type="entry name" value="SnoaL-like"/>
</dbReference>
<comment type="caution">
    <text evidence="5">The sequence shown here is derived from an EMBL/GenBank/DDBJ whole genome shotgun (WGS) entry which is preliminary data.</text>
</comment>
<feature type="transmembrane region" description="Helical" evidence="2">
    <location>
        <begin position="50"/>
        <end position="68"/>
    </location>
</feature>
<gene>
    <name evidence="5" type="ORF">HOC_19271</name>
</gene>
<dbReference type="Gene3D" id="3.10.450.50">
    <property type="match status" value="1"/>
</dbReference>
<dbReference type="InterPro" id="IPR032710">
    <property type="entry name" value="NTF2-like_dom_sf"/>
</dbReference>
<protein>
    <recommendedName>
        <fullName evidence="7">DUF4440 domain-containing protein</fullName>
    </recommendedName>
</protein>
<feature type="compositionally biased region" description="Basic and acidic residues" evidence="1">
    <location>
        <begin position="212"/>
        <end position="221"/>
    </location>
</feature>
<keyword evidence="2" id="KW-1133">Transmembrane helix</keyword>
<evidence type="ECO:0000259" key="3">
    <source>
        <dbReference type="Pfam" id="PF09990"/>
    </source>
</evidence>
<dbReference type="EMBL" id="ARYL01000057">
    <property type="protein sequence ID" value="KDA00690.1"/>
    <property type="molecule type" value="Genomic_DNA"/>
</dbReference>
<dbReference type="OrthoDB" id="5574313at2"/>
<dbReference type="eggNOG" id="COG4319">
    <property type="taxonomic scope" value="Bacteria"/>
</dbReference>
<organism evidence="5 6">
    <name type="scientific">Hyphomonas oceanitis SCH89</name>
    <dbReference type="NCBI Taxonomy" id="1280953"/>
    <lineage>
        <taxon>Bacteria</taxon>
        <taxon>Pseudomonadati</taxon>
        <taxon>Pseudomonadota</taxon>
        <taxon>Alphaproteobacteria</taxon>
        <taxon>Hyphomonadales</taxon>
        <taxon>Hyphomonadaceae</taxon>
        <taxon>Hyphomonas</taxon>
    </lineage>
</organism>